<accession>A0A8J1XQP5</accession>
<dbReference type="OrthoDB" id="6085123at2759"/>
<feature type="non-terminal residue" evidence="1">
    <location>
        <position position="170"/>
    </location>
</feature>
<dbReference type="AlphaFoldDB" id="A0A8J1XQP5"/>
<keyword evidence="2" id="KW-1185">Reference proteome</keyword>
<comment type="caution">
    <text evidence="1">The sequence shown here is derived from an EMBL/GenBank/DDBJ whole genome shotgun (WGS) entry which is preliminary data.</text>
</comment>
<protein>
    <submittedName>
        <fullName evidence="1">Uncharacterized protein</fullName>
    </submittedName>
</protein>
<dbReference type="EMBL" id="CAIIXF020000003">
    <property type="protein sequence ID" value="CAH1779329.1"/>
    <property type="molecule type" value="Genomic_DNA"/>
</dbReference>
<evidence type="ECO:0000313" key="1">
    <source>
        <dbReference type="EMBL" id="CAH1779329.1"/>
    </source>
</evidence>
<dbReference type="Proteomes" id="UP000749559">
    <property type="component" value="Unassembled WGS sequence"/>
</dbReference>
<evidence type="ECO:0000313" key="2">
    <source>
        <dbReference type="Proteomes" id="UP000749559"/>
    </source>
</evidence>
<reference evidence="1" key="1">
    <citation type="submission" date="2022-03" db="EMBL/GenBank/DDBJ databases">
        <authorList>
            <person name="Martin C."/>
        </authorList>
    </citation>
    <scope>NUCLEOTIDE SEQUENCE</scope>
</reference>
<name>A0A8J1XQP5_OWEFU</name>
<proteinExistence type="predicted"/>
<gene>
    <name evidence="1" type="ORF">OFUS_LOCUS6147</name>
</gene>
<organism evidence="1 2">
    <name type="scientific">Owenia fusiformis</name>
    <name type="common">Polychaete worm</name>
    <dbReference type="NCBI Taxonomy" id="6347"/>
    <lineage>
        <taxon>Eukaryota</taxon>
        <taxon>Metazoa</taxon>
        <taxon>Spiralia</taxon>
        <taxon>Lophotrochozoa</taxon>
        <taxon>Annelida</taxon>
        <taxon>Polychaeta</taxon>
        <taxon>Sedentaria</taxon>
        <taxon>Canalipalpata</taxon>
        <taxon>Sabellida</taxon>
        <taxon>Oweniida</taxon>
        <taxon>Oweniidae</taxon>
        <taxon>Owenia</taxon>
    </lineage>
</organism>
<sequence>MMEDNDRSAYIVKPIIDIQDDQGEQASGTHAIDNEVDISFEMEGLNSGQDVDFDRIDIDENIEKFVQEQNDALSKQNTDAVPEPDKAIETVTGALTESDKASETVTDAPLEPEALSESDKASETVADTPIELAKAIDTVIDAPLEPDKAIETVTEALSESDKASGTVTDA</sequence>